<protein>
    <recommendedName>
        <fullName evidence="3">DUF3892 domain-containing protein</fullName>
    </recommendedName>
</protein>
<sequence>MASYQVNCIDKPKASSTHEQITHIGYYESLDRPRVVISVAEAIARIEANSQAFYVSTERGKTYLTVVKPEDGGKKHLKSLTDRAGIDNLLTLEEV</sequence>
<dbReference type="Pfam" id="PF13031">
    <property type="entry name" value="DUF3892"/>
    <property type="match status" value="1"/>
</dbReference>
<evidence type="ECO:0008006" key="3">
    <source>
        <dbReference type="Google" id="ProtNLM"/>
    </source>
</evidence>
<reference evidence="2" key="1">
    <citation type="submission" date="2016-10" db="EMBL/GenBank/DDBJ databases">
        <authorList>
            <person name="Varghese N."/>
            <person name="Submissions S."/>
        </authorList>
    </citation>
    <scope>NUCLEOTIDE SEQUENCE [LARGE SCALE GENOMIC DNA]</scope>
    <source>
        <strain evidence="2">Gh-48</strain>
    </source>
</reference>
<organism evidence="1 2">
    <name type="scientific">Mucilaginibacter gossypiicola</name>
    <dbReference type="NCBI Taxonomy" id="551995"/>
    <lineage>
        <taxon>Bacteria</taxon>
        <taxon>Pseudomonadati</taxon>
        <taxon>Bacteroidota</taxon>
        <taxon>Sphingobacteriia</taxon>
        <taxon>Sphingobacteriales</taxon>
        <taxon>Sphingobacteriaceae</taxon>
        <taxon>Mucilaginibacter</taxon>
    </lineage>
</organism>
<name>A0A1H8LEX7_9SPHI</name>
<proteinExistence type="predicted"/>
<dbReference type="OrthoDB" id="676122at2"/>
<evidence type="ECO:0000313" key="2">
    <source>
        <dbReference type="Proteomes" id="UP000198942"/>
    </source>
</evidence>
<dbReference type="InterPro" id="IPR024997">
    <property type="entry name" value="DUF3892"/>
</dbReference>
<dbReference type="Proteomes" id="UP000198942">
    <property type="component" value="Unassembled WGS sequence"/>
</dbReference>
<gene>
    <name evidence="1" type="ORF">SAMN05192574_10566</name>
</gene>
<keyword evidence="2" id="KW-1185">Reference proteome</keyword>
<dbReference type="AlphaFoldDB" id="A0A1H8LEX7"/>
<dbReference type="RefSeq" id="WP_091211933.1">
    <property type="nucleotide sequence ID" value="NZ_FOCL01000005.1"/>
</dbReference>
<accession>A0A1H8LEX7</accession>
<evidence type="ECO:0000313" key="1">
    <source>
        <dbReference type="EMBL" id="SEO03711.1"/>
    </source>
</evidence>
<dbReference type="EMBL" id="FOCL01000005">
    <property type="protein sequence ID" value="SEO03711.1"/>
    <property type="molecule type" value="Genomic_DNA"/>
</dbReference>